<organism evidence="1 2">
    <name type="scientific">Oculimacula yallundae</name>
    <dbReference type="NCBI Taxonomy" id="86028"/>
    <lineage>
        <taxon>Eukaryota</taxon>
        <taxon>Fungi</taxon>
        <taxon>Dikarya</taxon>
        <taxon>Ascomycota</taxon>
        <taxon>Pezizomycotina</taxon>
        <taxon>Leotiomycetes</taxon>
        <taxon>Helotiales</taxon>
        <taxon>Ploettnerulaceae</taxon>
        <taxon>Oculimacula</taxon>
    </lineage>
</organism>
<protein>
    <submittedName>
        <fullName evidence="1">Uncharacterized protein</fullName>
    </submittedName>
</protein>
<dbReference type="EMBL" id="JAZHXI010000015">
    <property type="protein sequence ID" value="KAL2063463.1"/>
    <property type="molecule type" value="Genomic_DNA"/>
</dbReference>
<evidence type="ECO:0000313" key="2">
    <source>
        <dbReference type="Proteomes" id="UP001595075"/>
    </source>
</evidence>
<proteinExistence type="predicted"/>
<accession>A0ABR4C0L6</accession>
<evidence type="ECO:0000313" key="1">
    <source>
        <dbReference type="EMBL" id="KAL2063463.1"/>
    </source>
</evidence>
<reference evidence="1 2" key="1">
    <citation type="journal article" date="2024" name="Commun. Biol.">
        <title>Comparative genomic analysis of thermophilic fungi reveals convergent evolutionary adaptations and gene losses.</title>
        <authorList>
            <person name="Steindorff A.S."/>
            <person name="Aguilar-Pontes M.V."/>
            <person name="Robinson A.J."/>
            <person name="Andreopoulos B."/>
            <person name="LaButti K."/>
            <person name="Kuo A."/>
            <person name="Mondo S."/>
            <person name="Riley R."/>
            <person name="Otillar R."/>
            <person name="Haridas S."/>
            <person name="Lipzen A."/>
            <person name="Grimwood J."/>
            <person name="Schmutz J."/>
            <person name="Clum A."/>
            <person name="Reid I.D."/>
            <person name="Moisan M.C."/>
            <person name="Butler G."/>
            <person name="Nguyen T.T.M."/>
            <person name="Dewar K."/>
            <person name="Conant G."/>
            <person name="Drula E."/>
            <person name="Henrissat B."/>
            <person name="Hansel C."/>
            <person name="Singer S."/>
            <person name="Hutchinson M.I."/>
            <person name="de Vries R.P."/>
            <person name="Natvig D.O."/>
            <person name="Powell A.J."/>
            <person name="Tsang A."/>
            <person name="Grigoriev I.V."/>
        </authorList>
    </citation>
    <scope>NUCLEOTIDE SEQUENCE [LARGE SCALE GENOMIC DNA]</scope>
    <source>
        <strain evidence="1 2">CBS 494.80</strain>
    </source>
</reference>
<dbReference type="Proteomes" id="UP001595075">
    <property type="component" value="Unassembled WGS sequence"/>
</dbReference>
<sequence>MPFRGLSASLDTTDKCCCQASAQGSGVKHVHIRSDQASNALGDFPSWEFAPYPNFEPEIPRPSRNYLLPKTIRDVYSVLDSIKDAPKDLDTLKQDLVISGWILNRLFRSEQLCESADDSFQGLKAILDGFLEVLRDLSLLATEMTGSLAARSTARRQWTKVNWACRAEKVGKLKVRLHDAKLNILLVQSSPYFQSSSLQTAQSIPESNSSNDPITASAPTNSSGAGVFSAPVHDILVPLDHITIGTYSLSAASAIEVEQINTNLSVERLIESTQAIALSYSGPVTQLACSSTVRSDMDDQSLTSTLSLPQPTGDRGPIQVGFNYGKVRLRQIGLSQSTIIRTKFGKLHISATTYRVIRQWDLEDKDPKPGSPAKSERRVSYKFVPHKWVMKLGMKRIFEIKSQVWKLHIQMHSIIPDSSMIFEYWPGRKRRWRKITTEAWKSLDSRQQRVWRDTSSRMSAEKCLKGILLTVCFFYRSLRVGARPKSALYFSMLEPTQAEST</sequence>
<comment type="caution">
    <text evidence="1">The sequence shown here is derived from an EMBL/GenBank/DDBJ whole genome shotgun (WGS) entry which is preliminary data.</text>
</comment>
<keyword evidence="2" id="KW-1185">Reference proteome</keyword>
<name>A0ABR4C0L6_9HELO</name>
<gene>
    <name evidence="1" type="ORF">VTL71DRAFT_5268</name>
</gene>